<keyword evidence="1 2" id="KW-0175">Coiled coil</keyword>
<dbReference type="PANTHER" id="PTHR32083">
    <property type="entry name" value="CILIA AND FLAGELLA-ASSOCIATED PROTEIN 58-RELATED"/>
    <property type="match status" value="1"/>
</dbReference>
<protein>
    <submittedName>
        <fullName evidence="4">Uncharacterized protein</fullName>
    </submittedName>
</protein>
<evidence type="ECO:0000313" key="4">
    <source>
        <dbReference type="EMBL" id="CAD8942384.1"/>
    </source>
</evidence>
<gene>
    <name evidence="4" type="ORF">CTEN0397_LOCUS13450</name>
</gene>
<evidence type="ECO:0000256" key="2">
    <source>
        <dbReference type="SAM" id="Coils"/>
    </source>
</evidence>
<sequence>MELEQNYNLAKVGELQRLVLVEPSETQQQLHAKAMQCAELATDLDRAKERLELLESQNERLTQEREVNQAKVAELSGIWDSLPKLETAKAELEENVTRVAILLDTSQDKVKQLEKEREIAVNKASSLAMGLAESKESVEELRERLEHEIRENERRERIIQTAGIDPDNMDETNPAMDDLSVVSSLHGSSIHGGIPGRRFLNRFKRSRGKPIGVVIETSTTNNSPRLQELEATLVQQQIQIAKLRRTNKGDDETHVVDDDDNESNDALGLGGGPGEPDADKAAGVLQEGDDPKAVSLSTEEAQELTIHSLMQKIEALEEDKADHAHSIESLRRTLELVQQENVSKSIRMEAMESNNNTNNAGGRSYYSSTNTSTHGGSGGSNEADALSQLKVTSDSYDETMKSLRGELDQLKQSLEEKAIESRSHMKQLAKENAELSVKISTLQSGTPTTT</sequence>
<feature type="region of interest" description="Disordered" evidence="3">
    <location>
        <begin position="352"/>
        <end position="386"/>
    </location>
</feature>
<feature type="coiled-coil region" evidence="2">
    <location>
        <begin position="103"/>
        <end position="158"/>
    </location>
</feature>
<organism evidence="4">
    <name type="scientific">Cyclophora tenuis</name>
    <name type="common">Marine diatom</name>
    <dbReference type="NCBI Taxonomy" id="216820"/>
    <lineage>
        <taxon>Eukaryota</taxon>
        <taxon>Sar</taxon>
        <taxon>Stramenopiles</taxon>
        <taxon>Ochrophyta</taxon>
        <taxon>Bacillariophyta</taxon>
        <taxon>Fragilariophyceae</taxon>
        <taxon>Fragilariophycidae</taxon>
        <taxon>Cyclophorales</taxon>
        <taxon>Cyclophoraceae</taxon>
        <taxon>Cyclophora</taxon>
    </lineage>
</organism>
<evidence type="ECO:0000256" key="3">
    <source>
        <dbReference type="SAM" id="MobiDB-lite"/>
    </source>
</evidence>
<dbReference type="AlphaFoldDB" id="A0A7S1GPZ4"/>
<feature type="compositionally biased region" description="Basic and acidic residues" evidence="3">
    <location>
        <begin position="247"/>
        <end position="256"/>
    </location>
</feature>
<dbReference type="EMBL" id="HBFW01020909">
    <property type="protein sequence ID" value="CAD8942384.1"/>
    <property type="molecule type" value="Transcribed_RNA"/>
</dbReference>
<name>A0A7S1GPZ4_CYCTE</name>
<reference evidence="4" key="1">
    <citation type="submission" date="2021-01" db="EMBL/GenBank/DDBJ databases">
        <authorList>
            <person name="Corre E."/>
            <person name="Pelletier E."/>
            <person name="Niang G."/>
            <person name="Scheremetjew M."/>
            <person name="Finn R."/>
            <person name="Kale V."/>
            <person name="Holt S."/>
            <person name="Cochrane G."/>
            <person name="Meng A."/>
            <person name="Brown T."/>
            <person name="Cohen L."/>
        </authorList>
    </citation>
    <scope>NUCLEOTIDE SEQUENCE</scope>
    <source>
        <strain evidence="4">ECT3854</strain>
    </source>
</reference>
<proteinExistence type="predicted"/>
<feature type="coiled-coil region" evidence="2">
    <location>
        <begin position="393"/>
        <end position="431"/>
    </location>
</feature>
<feature type="region of interest" description="Disordered" evidence="3">
    <location>
        <begin position="244"/>
        <end position="281"/>
    </location>
</feature>
<feature type="coiled-coil region" evidence="2">
    <location>
        <begin position="299"/>
        <end position="333"/>
    </location>
</feature>
<accession>A0A7S1GPZ4</accession>
<evidence type="ECO:0000256" key="1">
    <source>
        <dbReference type="ARBA" id="ARBA00023054"/>
    </source>
</evidence>
<feature type="coiled-coil region" evidence="2">
    <location>
        <begin position="37"/>
        <end position="71"/>
    </location>
</feature>
<feature type="compositionally biased region" description="Low complexity" evidence="3">
    <location>
        <begin position="361"/>
        <end position="374"/>
    </location>
</feature>